<protein>
    <submittedName>
        <fullName evidence="4">Acetyltransferase</fullName>
    </submittedName>
</protein>
<sequence>MSEIFDRDRSGELISIHDPDYPKIYKLIQEAHRITAEINTVFHDEDEIRQLFSELTGFVIDETTVICQPFYTDFGKNIHLGKNVFINTACTFIDRGGITLEDHVLLGPNVNLITTNHAFNPADRRSTISKPIRVCENAWIGACAIVLPGVTIGKNSIVAAGSVVTKDVPADTVVGGNPAKFLKHISEE</sequence>
<dbReference type="Pfam" id="PF00132">
    <property type="entry name" value="Hexapep"/>
    <property type="match status" value="1"/>
</dbReference>
<dbReference type="InterPro" id="IPR011004">
    <property type="entry name" value="Trimer_LpxA-like_sf"/>
</dbReference>
<dbReference type="PANTHER" id="PTHR23416">
    <property type="entry name" value="SIALIC ACID SYNTHASE-RELATED"/>
    <property type="match status" value="1"/>
</dbReference>
<evidence type="ECO:0000256" key="3">
    <source>
        <dbReference type="ARBA" id="ARBA00023315"/>
    </source>
</evidence>
<dbReference type="FunFam" id="2.160.10.10:FF:000025">
    <property type="entry name" value="Hexapeptide-repeat containing-acetyltransferase"/>
    <property type="match status" value="1"/>
</dbReference>
<dbReference type="Gene3D" id="2.160.10.10">
    <property type="entry name" value="Hexapeptide repeat proteins"/>
    <property type="match status" value="1"/>
</dbReference>
<dbReference type="InterPro" id="IPR018357">
    <property type="entry name" value="Hexapep_transf_CS"/>
</dbReference>
<evidence type="ECO:0000313" key="4">
    <source>
        <dbReference type="EMBL" id="TQS83511.1"/>
    </source>
</evidence>
<dbReference type="RefSeq" id="WP_400256669.1">
    <property type="nucleotide sequence ID" value="NZ_CAYAYE010000024.1"/>
</dbReference>
<organism evidence="4 5">
    <name type="scientific">Candidatus Methanomassiliicoccus intestinalis</name>
    <dbReference type="NCBI Taxonomy" id="1406512"/>
    <lineage>
        <taxon>Archaea</taxon>
        <taxon>Methanobacteriati</taxon>
        <taxon>Thermoplasmatota</taxon>
        <taxon>Thermoplasmata</taxon>
        <taxon>Methanomassiliicoccales</taxon>
        <taxon>Methanomassiliicoccaceae</taxon>
        <taxon>Methanomassiliicoccus</taxon>
    </lineage>
</organism>
<evidence type="ECO:0000256" key="1">
    <source>
        <dbReference type="ARBA" id="ARBA00007274"/>
    </source>
</evidence>
<keyword evidence="2" id="KW-0808">Transferase</keyword>
<reference evidence="4" key="1">
    <citation type="submission" date="2016-03" db="EMBL/GenBank/DDBJ databases">
        <authorList>
            <person name="Borrel G."/>
            <person name="Mccann A."/>
            <person name="O'Toole P.W."/>
        </authorList>
    </citation>
    <scope>NUCLEOTIDE SEQUENCE</scope>
    <source>
        <strain evidence="4">183</strain>
    </source>
</reference>
<dbReference type="InterPro" id="IPR001451">
    <property type="entry name" value="Hexapep"/>
</dbReference>
<comment type="similarity">
    <text evidence="1">Belongs to the transferase hexapeptide repeat family.</text>
</comment>
<dbReference type="Proteomes" id="UP000752814">
    <property type="component" value="Unassembled WGS sequence"/>
</dbReference>
<dbReference type="CDD" id="cd03357">
    <property type="entry name" value="LbH_MAT_GAT"/>
    <property type="match status" value="1"/>
</dbReference>
<comment type="caution">
    <text evidence="4">The sequence shown here is derived from an EMBL/GenBank/DDBJ whole genome shotgun (WGS) entry which is preliminary data.</text>
</comment>
<dbReference type="AlphaFoldDB" id="A0A8J8TF01"/>
<accession>A0A8J8TF01</accession>
<dbReference type="EMBL" id="LVVT01000010">
    <property type="protein sequence ID" value="TQS83511.1"/>
    <property type="molecule type" value="Genomic_DNA"/>
</dbReference>
<evidence type="ECO:0000256" key="2">
    <source>
        <dbReference type="ARBA" id="ARBA00022679"/>
    </source>
</evidence>
<name>A0A8J8TF01_9ARCH</name>
<keyword evidence="3" id="KW-0012">Acyltransferase</keyword>
<dbReference type="PROSITE" id="PS00101">
    <property type="entry name" value="HEXAPEP_TRANSFERASES"/>
    <property type="match status" value="1"/>
</dbReference>
<gene>
    <name evidence="4" type="ORF">A3207_07925</name>
</gene>
<dbReference type="PANTHER" id="PTHR23416:SF23">
    <property type="entry name" value="ACETYLTRANSFERASE C18B11.09C-RELATED"/>
    <property type="match status" value="1"/>
</dbReference>
<evidence type="ECO:0000313" key="5">
    <source>
        <dbReference type="Proteomes" id="UP000752814"/>
    </source>
</evidence>
<dbReference type="InterPro" id="IPR051159">
    <property type="entry name" value="Hexapeptide_acetyltransf"/>
</dbReference>
<dbReference type="SUPFAM" id="SSF51161">
    <property type="entry name" value="Trimeric LpxA-like enzymes"/>
    <property type="match status" value="1"/>
</dbReference>
<dbReference type="GO" id="GO:0008374">
    <property type="term" value="F:O-acyltransferase activity"/>
    <property type="evidence" value="ECO:0007669"/>
    <property type="project" value="TreeGrafter"/>
</dbReference>
<proteinExistence type="inferred from homology"/>